<reference evidence="1" key="1">
    <citation type="submission" date="2020-02" db="EMBL/GenBank/DDBJ databases">
        <authorList>
            <person name="Meier V. D."/>
        </authorList>
    </citation>
    <scope>NUCLEOTIDE SEQUENCE</scope>
    <source>
        <strain evidence="1">AVDCRST_MAG43</strain>
    </source>
</reference>
<evidence type="ECO:0000313" key="1">
    <source>
        <dbReference type="EMBL" id="CAA9556134.1"/>
    </source>
</evidence>
<dbReference type="AlphaFoldDB" id="A0A6J4UNU9"/>
<name>A0A6J4UNU9_9BACT</name>
<organism evidence="1">
    <name type="scientific">uncultured Thermomicrobiales bacterium</name>
    <dbReference type="NCBI Taxonomy" id="1645740"/>
    <lineage>
        <taxon>Bacteria</taxon>
        <taxon>Pseudomonadati</taxon>
        <taxon>Thermomicrobiota</taxon>
        <taxon>Thermomicrobia</taxon>
        <taxon>Thermomicrobiales</taxon>
        <taxon>environmental samples</taxon>
    </lineage>
</organism>
<gene>
    <name evidence="1" type="ORF">AVDCRST_MAG43-1477</name>
</gene>
<sequence length="60" mass="6555">MIVCSRPQTVVLQLTGRRTDGSAPLGSPKHCLFADEGIEYMLRRTHSQNARCSQSGEAGH</sequence>
<dbReference type="EMBL" id="CADCWI010000078">
    <property type="protein sequence ID" value="CAA9556134.1"/>
    <property type="molecule type" value="Genomic_DNA"/>
</dbReference>
<proteinExistence type="predicted"/>
<protein>
    <submittedName>
        <fullName evidence="1">Uncharacterized protein</fullName>
    </submittedName>
</protein>
<accession>A0A6J4UNU9</accession>